<evidence type="ECO:0000313" key="1">
    <source>
        <dbReference type="EMBL" id="OGC85072.1"/>
    </source>
</evidence>
<gene>
    <name evidence="1" type="ORF">A3F55_02300</name>
</gene>
<name>A0A1F4XTN0_9BACT</name>
<proteinExistence type="predicted"/>
<reference evidence="1 2" key="1">
    <citation type="journal article" date="2016" name="Nat. Commun.">
        <title>Thousands of microbial genomes shed light on interconnected biogeochemical processes in an aquifer system.</title>
        <authorList>
            <person name="Anantharaman K."/>
            <person name="Brown C.T."/>
            <person name="Hug L.A."/>
            <person name="Sharon I."/>
            <person name="Castelle C.J."/>
            <person name="Probst A.J."/>
            <person name="Thomas B.C."/>
            <person name="Singh A."/>
            <person name="Wilkins M.J."/>
            <person name="Karaoz U."/>
            <person name="Brodie E.L."/>
            <person name="Williams K.H."/>
            <person name="Hubbard S.S."/>
            <person name="Banfield J.F."/>
        </authorList>
    </citation>
    <scope>NUCLEOTIDE SEQUENCE [LARGE SCALE GENOMIC DNA]</scope>
</reference>
<dbReference type="Proteomes" id="UP000178091">
    <property type="component" value="Unassembled WGS sequence"/>
</dbReference>
<organism evidence="1 2">
    <name type="scientific">Candidatus Adlerbacteria bacterium RIFCSPHIGHO2_12_FULL_53_18</name>
    <dbReference type="NCBI Taxonomy" id="1797242"/>
    <lineage>
        <taxon>Bacteria</taxon>
        <taxon>Candidatus Adleribacteriota</taxon>
    </lineage>
</organism>
<evidence type="ECO:0000313" key="2">
    <source>
        <dbReference type="Proteomes" id="UP000178091"/>
    </source>
</evidence>
<dbReference type="AlphaFoldDB" id="A0A1F4XTN0"/>
<dbReference type="EMBL" id="MEWW01000005">
    <property type="protein sequence ID" value="OGC85072.1"/>
    <property type="molecule type" value="Genomic_DNA"/>
</dbReference>
<protein>
    <submittedName>
        <fullName evidence="1">Uncharacterized protein</fullName>
    </submittedName>
</protein>
<sequence length="140" mass="15487">MLIFYKMCSQALARLGQASTQRRRTMLNKLIFSISIALLISVSSAHAGYDCSKKPGFWYNEEDGRCHPPEARSSAGGYGNPLEPGAKVSKKFAAWKAACEQEGGKFYMAEQWNQLHPDRAIGPGGVKCNRPAGWNTKIIY</sequence>
<accession>A0A1F4XTN0</accession>
<comment type="caution">
    <text evidence="1">The sequence shown here is derived from an EMBL/GenBank/DDBJ whole genome shotgun (WGS) entry which is preliminary data.</text>
</comment>